<reference evidence="2" key="2">
    <citation type="submission" date="2016-02" db="EMBL/GenBank/DDBJ databases">
        <title>Genome sequencing of Aspergillus luchuensis NBRC 4314.</title>
        <authorList>
            <person name="Yamada O."/>
        </authorList>
    </citation>
    <scope>NUCLEOTIDE SEQUENCE [LARGE SCALE GENOMIC DNA]</scope>
    <source>
        <strain evidence="2">RIB 2604</strain>
    </source>
</reference>
<keyword evidence="1" id="KW-0808">Transferase</keyword>
<proteinExistence type="predicted"/>
<evidence type="ECO:0000313" key="1">
    <source>
        <dbReference type="EMBL" id="GAT20425.1"/>
    </source>
</evidence>
<evidence type="ECO:0000313" key="2">
    <source>
        <dbReference type="Proteomes" id="UP000075230"/>
    </source>
</evidence>
<protein>
    <submittedName>
        <fullName evidence="1">Serine/threonine protein kinase</fullName>
    </submittedName>
</protein>
<dbReference type="EMBL" id="BCWF01000007">
    <property type="protein sequence ID" value="GAT20425.1"/>
    <property type="molecule type" value="Genomic_DNA"/>
</dbReference>
<dbReference type="Proteomes" id="UP000075230">
    <property type="component" value="Unassembled WGS sequence"/>
</dbReference>
<organism evidence="1 2">
    <name type="scientific">Aspergillus kawachii</name>
    <name type="common">White koji mold</name>
    <name type="synonym">Aspergillus awamori var. kawachi</name>
    <dbReference type="NCBI Taxonomy" id="1069201"/>
    <lineage>
        <taxon>Eukaryota</taxon>
        <taxon>Fungi</taxon>
        <taxon>Dikarya</taxon>
        <taxon>Ascomycota</taxon>
        <taxon>Pezizomycotina</taxon>
        <taxon>Eurotiomycetes</taxon>
        <taxon>Eurotiomycetidae</taxon>
        <taxon>Eurotiales</taxon>
        <taxon>Aspergillaceae</taxon>
        <taxon>Aspergillus</taxon>
        <taxon>Aspergillus subgen. Circumdati</taxon>
    </lineage>
</organism>
<gene>
    <name evidence="1" type="ORF">RIB2604_00701070</name>
</gene>
<sequence>MSLGMSGQPRISSGNGSFFSRLYQRGDADVESCNHALAVPDADHDVLRMHASLVCYAIDPRGITPLVFSSSAHLE</sequence>
<dbReference type="GO" id="GO:0004674">
    <property type="term" value="F:protein serine/threonine kinase activity"/>
    <property type="evidence" value="ECO:0007669"/>
    <property type="project" value="UniProtKB-KW"/>
</dbReference>
<accession>A0A146F2R0</accession>
<comment type="caution">
    <text evidence="1">The sequence shown here is derived from an EMBL/GenBank/DDBJ whole genome shotgun (WGS) entry which is preliminary data.</text>
</comment>
<keyword evidence="1" id="KW-0723">Serine/threonine-protein kinase</keyword>
<keyword evidence="1" id="KW-0418">Kinase</keyword>
<name>A0A146F2R0_ASPKA</name>
<reference evidence="1 2" key="1">
    <citation type="journal article" date="2016" name="DNA Res.">
        <title>Genome sequence of Aspergillus luchuensis NBRC 4314.</title>
        <authorList>
            <person name="Yamada O."/>
            <person name="Machida M."/>
            <person name="Hosoyama A."/>
            <person name="Goto M."/>
            <person name="Takahashi T."/>
            <person name="Futagami T."/>
            <person name="Yamagata Y."/>
            <person name="Takeuchi M."/>
            <person name="Kobayashi T."/>
            <person name="Koike H."/>
            <person name="Abe K."/>
            <person name="Asai K."/>
            <person name="Arita M."/>
            <person name="Fujita N."/>
            <person name="Fukuda K."/>
            <person name="Higa K."/>
            <person name="Horikawa H."/>
            <person name="Ishikawa T."/>
            <person name="Jinno K."/>
            <person name="Kato Y."/>
            <person name="Kirimura K."/>
            <person name="Mizutani O."/>
            <person name="Nakasone K."/>
            <person name="Sano M."/>
            <person name="Shiraishi Y."/>
            <person name="Tsukahara M."/>
            <person name="Gomi K."/>
        </authorList>
    </citation>
    <scope>NUCLEOTIDE SEQUENCE [LARGE SCALE GENOMIC DNA]</scope>
    <source>
        <strain evidence="1 2">RIB 2604</strain>
    </source>
</reference>
<dbReference type="AlphaFoldDB" id="A0A146F2R0"/>